<dbReference type="AlphaFoldDB" id="A0A1H1JTL1"/>
<dbReference type="Gene3D" id="3.30.1540.10">
    <property type="entry name" value="formyl-coa transferase, domain 3"/>
    <property type="match status" value="1"/>
</dbReference>
<dbReference type="InterPro" id="IPR044855">
    <property type="entry name" value="CoA-Trfase_III_dom3_sf"/>
</dbReference>
<dbReference type="STRING" id="157910.SAMN05445850_5643"/>
<sequence>MENPQQPLEPATGPLAGVRVIDLTINVLGPVATQLLGDMGADVIKIEPPEGDQNRKNGPGRNPDMAVFYTIMNRNKRSVILNLKQAECREALLKLVETADVIVHSMRPSAAERLGIDYETVRARNPRIVYASGAGYRIDGPYKDRPAFDDVIQGETGIAAMNRDTDGSPRYFPTVIVDKFCGYVLASSIGMALYHRERTGVGQLVHVPMFETMLQFNLFEHLWEGALGSNDGTGLGYPRMFSPHRRPYATKDGHICLLAVNNEQWRRVLCAIGAAHLLDDPRFQHMAERMRNISELYRIVGDAIRNKTTAEWNAIFASADVPHGPVRDLKDLMHDAYIKETGFFQRFEHPTEGDMVMTSIPVHFSESPGNVRYLPPNLGEHSIQVLVEAGYSADEASALLARATGRGEAVSEALSKD</sequence>
<dbReference type="InterPro" id="IPR003673">
    <property type="entry name" value="CoA-Trfase_fam_III"/>
</dbReference>
<dbReference type="Proteomes" id="UP000199365">
    <property type="component" value="Unassembled WGS sequence"/>
</dbReference>
<dbReference type="InterPro" id="IPR023606">
    <property type="entry name" value="CoA-Trfase_III_dom_1_sf"/>
</dbReference>
<proteinExistence type="predicted"/>
<dbReference type="RefSeq" id="WP_090808758.1">
    <property type="nucleotide sequence ID" value="NZ_FNKX01000002.1"/>
</dbReference>
<dbReference type="PANTHER" id="PTHR48207">
    <property type="entry name" value="SUCCINATE--HYDROXYMETHYLGLUTARATE COA-TRANSFERASE"/>
    <property type="match status" value="1"/>
</dbReference>
<reference evidence="3" key="1">
    <citation type="submission" date="2016-10" db="EMBL/GenBank/DDBJ databases">
        <authorList>
            <person name="Varghese N."/>
            <person name="Submissions S."/>
        </authorList>
    </citation>
    <scope>NUCLEOTIDE SEQUENCE [LARGE SCALE GENOMIC DNA]</scope>
    <source>
        <strain evidence="3">DUS833</strain>
    </source>
</reference>
<protein>
    <submittedName>
        <fullName evidence="2">Formyl-CoA transferase</fullName>
    </submittedName>
</protein>
<keyword evidence="1 2" id="KW-0808">Transferase</keyword>
<evidence type="ECO:0000313" key="2">
    <source>
        <dbReference type="EMBL" id="SDR53220.1"/>
    </source>
</evidence>
<dbReference type="SUPFAM" id="SSF89796">
    <property type="entry name" value="CoA-transferase family III (CaiB/BaiF)"/>
    <property type="match status" value="1"/>
</dbReference>
<dbReference type="InterPro" id="IPR050483">
    <property type="entry name" value="CoA-transferase_III_domain"/>
</dbReference>
<keyword evidence="3" id="KW-1185">Reference proteome</keyword>
<gene>
    <name evidence="2" type="ORF">SAMN05445850_5643</name>
</gene>
<evidence type="ECO:0000256" key="1">
    <source>
        <dbReference type="ARBA" id="ARBA00022679"/>
    </source>
</evidence>
<organism evidence="2 3">
    <name type="scientific">Paraburkholderia tuberum</name>
    <dbReference type="NCBI Taxonomy" id="157910"/>
    <lineage>
        <taxon>Bacteria</taxon>
        <taxon>Pseudomonadati</taxon>
        <taxon>Pseudomonadota</taxon>
        <taxon>Betaproteobacteria</taxon>
        <taxon>Burkholderiales</taxon>
        <taxon>Burkholderiaceae</taxon>
        <taxon>Paraburkholderia</taxon>
    </lineage>
</organism>
<accession>A0A1H1JTL1</accession>
<dbReference type="Gene3D" id="3.40.50.10540">
    <property type="entry name" value="Crotonobetainyl-coa:carnitine coa-transferase, domain 1"/>
    <property type="match status" value="1"/>
</dbReference>
<dbReference type="Pfam" id="PF02515">
    <property type="entry name" value="CoA_transf_3"/>
    <property type="match status" value="1"/>
</dbReference>
<name>A0A1H1JTL1_9BURK</name>
<dbReference type="EMBL" id="FNKX01000002">
    <property type="protein sequence ID" value="SDR53220.1"/>
    <property type="molecule type" value="Genomic_DNA"/>
</dbReference>
<dbReference type="GO" id="GO:0008410">
    <property type="term" value="F:CoA-transferase activity"/>
    <property type="evidence" value="ECO:0007669"/>
    <property type="project" value="TreeGrafter"/>
</dbReference>
<evidence type="ECO:0000313" key="3">
    <source>
        <dbReference type="Proteomes" id="UP000199365"/>
    </source>
</evidence>
<dbReference type="PANTHER" id="PTHR48207:SF4">
    <property type="entry name" value="BLL6097 PROTEIN"/>
    <property type="match status" value="1"/>
</dbReference>